<dbReference type="InterPro" id="IPR048267">
    <property type="entry name" value="Arginosuc_syn_N"/>
</dbReference>
<keyword evidence="7 9" id="KW-0547">Nucleotide-binding</keyword>
<dbReference type="GO" id="GO:0004055">
    <property type="term" value="F:argininosuccinate synthase activity"/>
    <property type="evidence" value="ECO:0007669"/>
    <property type="project" value="UniProtKB-UniRule"/>
</dbReference>
<evidence type="ECO:0000259" key="11">
    <source>
        <dbReference type="Pfam" id="PF20979"/>
    </source>
</evidence>
<evidence type="ECO:0000256" key="4">
    <source>
        <dbReference type="ARBA" id="ARBA00022571"/>
    </source>
</evidence>
<dbReference type="GO" id="GO:0000053">
    <property type="term" value="P:argininosuccinate metabolic process"/>
    <property type="evidence" value="ECO:0007669"/>
    <property type="project" value="TreeGrafter"/>
</dbReference>
<reference evidence="12 13" key="1">
    <citation type="submission" date="2017-06" db="EMBL/GenBank/DDBJ databases">
        <title>Draft Genome Sequence of Natranaerobius trueperi halophilic, alkalithermophilic bacteria from soda lakes.</title>
        <authorList>
            <person name="Zhao B."/>
        </authorList>
    </citation>
    <scope>NUCLEOTIDE SEQUENCE [LARGE SCALE GENOMIC DNA]</scope>
    <source>
        <strain evidence="12 13">DSM 18760</strain>
    </source>
</reference>
<feature type="domain" description="Arginosuccinate synthase C-terminal" evidence="11">
    <location>
        <begin position="176"/>
        <end position="391"/>
    </location>
</feature>
<dbReference type="HAMAP" id="MF_00005">
    <property type="entry name" value="Arg_succ_synth_type1"/>
    <property type="match status" value="1"/>
</dbReference>
<dbReference type="InterPro" id="IPR048268">
    <property type="entry name" value="Arginosuc_syn_C"/>
</dbReference>
<dbReference type="Gene3D" id="3.40.50.620">
    <property type="entry name" value="HUPs"/>
    <property type="match status" value="1"/>
</dbReference>
<feature type="binding site" evidence="9">
    <location>
        <position position="186"/>
    </location>
    <ligand>
        <name>L-citrulline</name>
        <dbReference type="ChEBI" id="CHEBI:57743"/>
    </ligand>
</feature>
<evidence type="ECO:0000256" key="8">
    <source>
        <dbReference type="ARBA" id="ARBA00022840"/>
    </source>
</evidence>
<comment type="caution">
    <text evidence="12">The sequence shown here is derived from an EMBL/GenBank/DDBJ whole genome shotgun (WGS) entry which is preliminary data.</text>
</comment>
<comment type="caution">
    <text evidence="9">Lacks conserved residue(s) required for the propagation of feature annotation.</text>
</comment>
<dbReference type="Pfam" id="PF00764">
    <property type="entry name" value="Arginosuc_synth"/>
    <property type="match status" value="1"/>
</dbReference>
<dbReference type="InterPro" id="IPR018223">
    <property type="entry name" value="Arginosuc_synth_CS"/>
</dbReference>
<dbReference type="GO" id="GO:0006526">
    <property type="term" value="P:L-arginine biosynthetic process"/>
    <property type="evidence" value="ECO:0007669"/>
    <property type="project" value="UniProtKB-UniRule"/>
</dbReference>
<keyword evidence="5 9" id="KW-0436">Ligase</keyword>
<dbReference type="SUPFAM" id="SSF69864">
    <property type="entry name" value="Argininosuccinate synthetase, C-terminal domain"/>
    <property type="match status" value="1"/>
</dbReference>
<dbReference type="InterPro" id="IPR023434">
    <property type="entry name" value="Arginosuc_synth_type_1_subfam"/>
</dbReference>
<feature type="binding site" evidence="9">
    <location>
        <position position="125"/>
    </location>
    <ligand>
        <name>L-aspartate</name>
        <dbReference type="ChEBI" id="CHEBI:29991"/>
    </ligand>
</feature>
<organism evidence="12 13">
    <name type="scientific">Natranaerobius trueperi</name>
    <dbReference type="NCBI Taxonomy" id="759412"/>
    <lineage>
        <taxon>Bacteria</taxon>
        <taxon>Bacillati</taxon>
        <taxon>Bacillota</taxon>
        <taxon>Clostridia</taxon>
        <taxon>Natranaerobiales</taxon>
        <taxon>Natranaerobiaceae</taxon>
        <taxon>Natranaerobius</taxon>
    </lineage>
</organism>
<evidence type="ECO:0000256" key="2">
    <source>
        <dbReference type="ARBA" id="ARBA00011881"/>
    </source>
</evidence>
<keyword evidence="9" id="KW-0963">Cytoplasm</keyword>
<dbReference type="NCBIfam" id="TIGR00032">
    <property type="entry name" value="argG"/>
    <property type="match status" value="1"/>
</dbReference>
<dbReference type="GO" id="GO:0000050">
    <property type="term" value="P:urea cycle"/>
    <property type="evidence" value="ECO:0007669"/>
    <property type="project" value="TreeGrafter"/>
</dbReference>
<feature type="binding site" evidence="9">
    <location>
        <begin position="10"/>
        <end position="18"/>
    </location>
    <ligand>
        <name>ATP</name>
        <dbReference type="ChEBI" id="CHEBI:30616"/>
    </ligand>
</feature>
<evidence type="ECO:0000313" key="12">
    <source>
        <dbReference type="EMBL" id="OWZ84821.1"/>
    </source>
</evidence>
<proteinExistence type="inferred from homology"/>
<dbReference type="NCBIfam" id="NF001770">
    <property type="entry name" value="PRK00509.1"/>
    <property type="match status" value="1"/>
</dbReference>
<evidence type="ECO:0000256" key="6">
    <source>
        <dbReference type="ARBA" id="ARBA00022605"/>
    </source>
</evidence>
<evidence type="ECO:0000313" key="13">
    <source>
        <dbReference type="Proteomes" id="UP000214588"/>
    </source>
</evidence>
<evidence type="ECO:0000259" key="10">
    <source>
        <dbReference type="Pfam" id="PF00764"/>
    </source>
</evidence>
<dbReference type="PROSITE" id="PS00564">
    <property type="entry name" value="ARGININOSUCCIN_SYN_1"/>
    <property type="match status" value="1"/>
</dbReference>
<protein>
    <recommendedName>
        <fullName evidence="3 9">Argininosuccinate synthase</fullName>
        <ecNumber evidence="3 9">6.3.4.5</ecNumber>
    </recommendedName>
    <alternativeName>
        <fullName evidence="9">Citrulline--aspartate ligase</fullName>
    </alternativeName>
</protein>
<comment type="subcellular location">
    <subcellularLocation>
        <location evidence="9">Cytoplasm</location>
    </subcellularLocation>
</comment>
<evidence type="ECO:0000256" key="9">
    <source>
        <dbReference type="HAMAP-Rule" id="MF_00005"/>
    </source>
</evidence>
<feature type="binding site" evidence="9">
    <location>
        <position position="262"/>
    </location>
    <ligand>
        <name>L-citrulline</name>
        <dbReference type="ChEBI" id="CHEBI:57743"/>
    </ligand>
</feature>
<feature type="binding site" evidence="9">
    <location>
        <position position="274"/>
    </location>
    <ligand>
        <name>L-citrulline</name>
        <dbReference type="ChEBI" id="CHEBI:57743"/>
    </ligand>
</feature>
<comment type="catalytic activity">
    <reaction evidence="9">
        <text>L-citrulline + L-aspartate + ATP = 2-(N(omega)-L-arginino)succinate + AMP + diphosphate + H(+)</text>
        <dbReference type="Rhea" id="RHEA:10932"/>
        <dbReference type="ChEBI" id="CHEBI:15378"/>
        <dbReference type="ChEBI" id="CHEBI:29991"/>
        <dbReference type="ChEBI" id="CHEBI:30616"/>
        <dbReference type="ChEBI" id="CHEBI:33019"/>
        <dbReference type="ChEBI" id="CHEBI:57472"/>
        <dbReference type="ChEBI" id="CHEBI:57743"/>
        <dbReference type="ChEBI" id="CHEBI:456215"/>
        <dbReference type="EC" id="6.3.4.5"/>
    </reaction>
</comment>
<dbReference type="Gene3D" id="3.90.1260.10">
    <property type="entry name" value="Argininosuccinate synthetase, chain A, domain 2"/>
    <property type="match status" value="1"/>
</dbReference>
<feature type="binding site" evidence="9">
    <location>
        <position position="120"/>
    </location>
    <ligand>
        <name>L-aspartate</name>
        <dbReference type="ChEBI" id="CHEBI:29991"/>
    </ligand>
</feature>
<keyword evidence="8 9" id="KW-0067">ATP-binding</keyword>
<dbReference type="FunFam" id="3.40.50.620:FF:000019">
    <property type="entry name" value="Argininosuccinate synthase"/>
    <property type="match status" value="1"/>
</dbReference>
<dbReference type="RefSeq" id="WP_089022626.1">
    <property type="nucleotide sequence ID" value="NZ_NIQC01000002.1"/>
</dbReference>
<accession>A0A226C0Y2</accession>
<feature type="binding site" evidence="9">
    <location>
        <position position="88"/>
    </location>
    <ligand>
        <name>L-citrulline</name>
        <dbReference type="ChEBI" id="CHEBI:57743"/>
    </ligand>
</feature>
<dbReference type="PANTHER" id="PTHR11587">
    <property type="entry name" value="ARGININOSUCCINATE SYNTHASE"/>
    <property type="match status" value="1"/>
</dbReference>
<dbReference type="SUPFAM" id="SSF52402">
    <property type="entry name" value="Adenine nucleotide alpha hydrolases-like"/>
    <property type="match status" value="1"/>
</dbReference>
<keyword evidence="13" id="KW-1185">Reference proteome</keyword>
<feature type="binding site" evidence="9">
    <location>
        <position position="124"/>
    </location>
    <ligand>
        <name>L-aspartate</name>
        <dbReference type="ChEBI" id="CHEBI:29991"/>
    </ligand>
</feature>
<dbReference type="PROSITE" id="PS00565">
    <property type="entry name" value="ARGININOSUCCIN_SYN_2"/>
    <property type="match status" value="1"/>
</dbReference>
<dbReference type="CDD" id="cd01999">
    <property type="entry name" value="ASS"/>
    <property type="match status" value="1"/>
</dbReference>
<feature type="binding site" evidence="9">
    <location>
        <position position="128"/>
    </location>
    <ligand>
        <name>L-citrulline</name>
        <dbReference type="ChEBI" id="CHEBI:57743"/>
    </ligand>
</feature>
<evidence type="ECO:0000256" key="3">
    <source>
        <dbReference type="ARBA" id="ARBA00012286"/>
    </source>
</evidence>
<dbReference type="UniPathway" id="UPA00068">
    <property type="reaction ID" value="UER00113"/>
</dbReference>
<dbReference type="InterPro" id="IPR001518">
    <property type="entry name" value="Arginosuc_synth"/>
</dbReference>
<keyword evidence="6 9" id="KW-0028">Amino-acid biosynthesis</keyword>
<dbReference type="GO" id="GO:0005524">
    <property type="term" value="F:ATP binding"/>
    <property type="evidence" value="ECO:0007669"/>
    <property type="project" value="UniProtKB-UniRule"/>
</dbReference>
<keyword evidence="4 9" id="KW-0055">Arginine biosynthesis</keyword>
<dbReference type="InterPro" id="IPR014729">
    <property type="entry name" value="Rossmann-like_a/b/a_fold"/>
</dbReference>
<dbReference type="EC" id="6.3.4.5" evidence="3 9"/>
<dbReference type="FunFam" id="3.90.1260.10:FF:000007">
    <property type="entry name" value="Argininosuccinate synthase"/>
    <property type="match status" value="1"/>
</dbReference>
<comment type="pathway">
    <text evidence="1 9">Amino-acid biosynthesis; L-arginine biosynthesis; L-arginine from L-ornithine and carbamoyl phosphate: step 2/3.</text>
</comment>
<dbReference type="EMBL" id="NIQC01000002">
    <property type="protein sequence ID" value="OWZ84821.1"/>
    <property type="molecule type" value="Genomic_DNA"/>
</dbReference>
<dbReference type="AlphaFoldDB" id="A0A226C0Y2"/>
<dbReference type="PANTHER" id="PTHR11587:SF2">
    <property type="entry name" value="ARGININOSUCCINATE SYNTHASE"/>
    <property type="match status" value="1"/>
</dbReference>
<evidence type="ECO:0000256" key="7">
    <source>
        <dbReference type="ARBA" id="ARBA00022741"/>
    </source>
</evidence>
<feature type="binding site" evidence="9">
    <location>
        <position position="177"/>
    </location>
    <ligand>
        <name>L-citrulline</name>
        <dbReference type="ChEBI" id="CHEBI:57743"/>
    </ligand>
</feature>
<comment type="similarity">
    <text evidence="9">Belongs to the argininosuccinate synthase family. Type 1 subfamily.</text>
</comment>
<comment type="subunit">
    <text evidence="2 9">Homotetramer.</text>
</comment>
<dbReference type="Proteomes" id="UP000214588">
    <property type="component" value="Unassembled WGS sequence"/>
</dbReference>
<sequence>MSQINKVVLAYSGGLDTSVAIKWIQENYDCEVIAMIGDVGQQEDVEAIKKKAYNTGASKVYVENLQEEFVTDYIYPAIKANAMYEGKYLLGTAICRPLLGKKMVEIAQKEGADGIAHGCTGKGNDQVRFEMAVKALAPELKIIAPWREWDIKSREDAVEYAKYYNISVPVTKEKPYSIDRNLFHSSYEGGILEDPTYEPDEDMFIMTTSPEKAVDTPEYVEFEFENGIPTKINGEILEPIELMEKLNEIGGKHGVGRVDIVENRLLGMKSRGVYETPGGTLLYHAKKELEYLTLDKDTMHFKELVSSKYSELVYNGLWFSSLKKALDAFVDKTQQNLTGKVKLKLYKGNIEISERKAPYSLYREDLATFEEDEVYNQKDAEGFINIFGLTLTTEGMIQRNQN</sequence>
<dbReference type="Pfam" id="PF20979">
    <property type="entry name" value="Arginosuc_syn_C"/>
    <property type="match status" value="1"/>
</dbReference>
<feature type="binding site" evidence="9">
    <location>
        <position position="118"/>
    </location>
    <ligand>
        <name>ATP</name>
        <dbReference type="ChEBI" id="CHEBI:30616"/>
    </ligand>
</feature>
<gene>
    <name evidence="9" type="primary">argG</name>
    <name evidence="12" type="ORF">CDO51_01715</name>
</gene>
<evidence type="ECO:0000256" key="5">
    <source>
        <dbReference type="ARBA" id="ARBA00022598"/>
    </source>
</evidence>
<dbReference type="OrthoDB" id="9801641at2"/>
<name>A0A226C0Y2_9FIRM</name>
<feature type="binding site" evidence="9">
    <location>
        <position position="124"/>
    </location>
    <ligand>
        <name>L-citrulline</name>
        <dbReference type="ChEBI" id="CHEBI:57743"/>
    </ligand>
</feature>
<feature type="domain" description="Arginosuccinate synthase-like N-terminal" evidence="10">
    <location>
        <begin position="6"/>
        <end position="166"/>
    </location>
</feature>
<evidence type="ECO:0000256" key="1">
    <source>
        <dbReference type="ARBA" id="ARBA00004967"/>
    </source>
</evidence>
<dbReference type="GO" id="GO:0005737">
    <property type="term" value="C:cytoplasm"/>
    <property type="evidence" value="ECO:0007669"/>
    <property type="project" value="UniProtKB-SubCell"/>
</dbReference>
<dbReference type="InterPro" id="IPR024074">
    <property type="entry name" value="AS_cat/multimer_dom_body"/>
</dbReference>